<dbReference type="Proteomes" id="UP000184533">
    <property type="component" value="Unassembled WGS sequence"/>
</dbReference>
<dbReference type="Pfam" id="PF01575">
    <property type="entry name" value="MaoC_dehydratas"/>
    <property type="match status" value="1"/>
</dbReference>
<dbReference type="AlphaFoldDB" id="A0A1M5DJX8"/>
<dbReference type="SUPFAM" id="SSF54637">
    <property type="entry name" value="Thioesterase/thiol ester dehydrase-isomerase"/>
    <property type="match status" value="1"/>
</dbReference>
<dbReference type="InterPro" id="IPR002539">
    <property type="entry name" value="MaoC-like_dom"/>
</dbReference>
<protein>
    <submittedName>
        <fullName evidence="2">Acyl dehydratase</fullName>
    </submittedName>
</protein>
<dbReference type="RefSeq" id="WP_052950403.1">
    <property type="nucleotide sequence ID" value="NZ_FQVC01000011.1"/>
</dbReference>
<dbReference type="InterPro" id="IPR052342">
    <property type="entry name" value="MCH/BMMD"/>
</dbReference>
<feature type="domain" description="MaoC-like" evidence="1">
    <location>
        <begin position="18"/>
        <end position="122"/>
    </location>
</feature>
<dbReference type="CDD" id="cd03454">
    <property type="entry name" value="YdeM"/>
    <property type="match status" value="1"/>
</dbReference>
<reference evidence="2 3" key="1">
    <citation type="submission" date="2016-11" db="EMBL/GenBank/DDBJ databases">
        <authorList>
            <person name="Jaros S."/>
            <person name="Januszkiewicz K."/>
            <person name="Wedrychowicz H."/>
        </authorList>
    </citation>
    <scope>NUCLEOTIDE SEQUENCE [LARGE SCALE GENOMIC DNA]</scope>
    <source>
        <strain evidence="2 3">DSM 17137</strain>
    </source>
</reference>
<organism evidence="2 3">
    <name type="scientific">Devosia limi DSM 17137</name>
    <dbReference type="NCBI Taxonomy" id="1121477"/>
    <lineage>
        <taxon>Bacteria</taxon>
        <taxon>Pseudomonadati</taxon>
        <taxon>Pseudomonadota</taxon>
        <taxon>Alphaproteobacteria</taxon>
        <taxon>Hyphomicrobiales</taxon>
        <taxon>Devosiaceae</taxon>
        <taxon>Devosia</taxon>
    </lineage>
</organism>
<accession>A0A1M5DJX8</accession>
<name>A0A1M5DJX8_9HYPH</name>
<evidence type="ECO:0000313" key="3">
    <source>
        <dbReference type="Proteomes" id="UP000184533"/>
    </source>
</evidence>
<evidence type="ECO:0000259" key="1">
    <source>
        <dbReference type="Pfam" id="PF01575"/>
    </source>
</evidence>
<dbReference type="OrthoDB" id="9797938at2"/>
<dbReference type="PANTHER" id="PTHR43664">
    <property type="entry name" value="MONOAMINE OXIDASE-RELATED"/>
    <property type="match status" value="1"/>
</dbReference>
<evidence type="ECO:0000313" key="2">
    <source>
        <dbReference type="EMBL" id="SHF67216.1"/>
    </source>
</evidence>
<dbReference type="PANTHER" id="PTHR43664:SF1">
    <property type="entry name" value="BETA-METHYLMALYL-COA DEHYDRATASE"/>
    <property type="match status" value="1"/>
</dbReference>
<dbReference type="Gene3D" id="3.10.129.10">
    <property type="entry name" value="Hotdog Thioesterase"/>
    <property type="match status" value="1"/>
</dbReference>
<dbReference type="InterPro" id="IPR029069">
    <property type="entry name" value="HotDog_dom_sf"/>
</dbReference>
<sequence>MTRWYEDIAIDEPFPLGSHTFSQDEIIRFATLYDPQYFHIDPQAARHSHFGGLIASGWHTVSVGHRKMVDALFAEENRLREEGLEPGVSGPSPGVNSMEFKVPVRPGDTVTYELVVTDKRASNSIPGWGLLFNRLTALNQRGELVYRAEIVGFSKRRDYRMPTKLRLLQALTKVPVIGALLQRGT</sequence>
<gene>
    <name evidence="2" type="ORF">SAMN02745223_03271</name>
</gene>
<proteinExistence type="predicted"/>
<dbReference type="EMBL" id="FQVC01000011">
    <property type="protein sequence ID" value="SHF67216.1"/>
    <property type="molecule type" value="Genomic_DNA"/>
</dbReference>